<protein>
    <submittedName>
        <fullName evidence="3">Uncharacterized protein</fullName>
    </submittedName>
</protein>
<organism evidence="3 4">
    <name type="scientific">Xanthobacter flavus</name>
    <dbReference type="NCBI Taxonomy" id="281"/>
    <lineage>
        <taxon>Bacteria</taxon>
        <taxon>Pseudomonadati</taxon>
        <taxon>Pseudomonadota</taxon>
        <taxon>Alphaproteobacteria</taxon>
        <taxon>Hyphomicrobiales</taxon>
        <taxon>Xanthobacteraceae</taxon>
        <taxon>Xanthobacter</taxon>
    </lineage>
</organism>
<dbReference type="EMBL" id="BSDO01000015">
    <property type="protein sequence ID" value="GLI25344.1"/>
    <property type="molecule type" value="Genomic_DNA"/>
</dbReference>
<dbReference type="Proteomes" id="UP001144397">
    <property type="component" value="Unassembled WGS sequence"/>
</dbReference>
<accession>A0A9W6CU13</accession>
<keyword evidence="2" id="KW-0812">Transmembrane</keyword>
<evidence type="ECO:0000313" key="3">
    <source>
        <dbReference type="EMBL" id="GLI25344.1"/>
    </source>
</evidence>
<evidence type="ECO:0000313" key="4">
    <source>
        <dbReference type="Proteomes" id="UP001144397"/>
    </source>
</evidence>
<evidence type="ECO:0000256" key="1">
    <source>
        <dbReference type="SAM" id="MobiDB-lite"/>
    </source>
</evidence>
<feature type="transmembrane region" description="Helical" evidence="2">
    <location>
        <begin position="75"/>
        <end position="93"/>
    </location>
</feature>
<comment type="caution">
    <text evidence="3">The sequence shown here is derived from an EMBL/GenBank/DDBJ whole genome shotgun (WGS) entry which is preliminary data.</text>
</comment>
<feature type="transmembrane region" description="Helical" evidence="2">
    <location>
        <begin position="48"/>
        <end position="69"/>
    </location>
</feature>
<name>A0A9W6CU13_XANFL</name>
<gene>
    <name evidence="3" type="ORF">XFLAVUS301_50180</name>
</gene>
<feature type="region of interest" description="Disordered" evidence="1">
    <location>
        <begin position="1"/>
        <end position="22"/>
    </location>
</feature>
<keyword evidence="2" id="KW-1133">Transmembrane helix</keyword>
<sequence length="106" mass="10529">MAFQAKGRSRPPSAGPAGGPLGQLTAHSQLAAQSMAARDAGARERASVMIVAMACSFSGLLVGLCLAAAHWPGLAFMAGAAIAGTGAWFARGLSLDLSNESGDSAQ</sequence>
<keyword evidence="2" id="KW-0472">Membrane</keyword>
<reference evidence="3" key="1">
    <citation type="submission" date="2022-12" db="EMBL/GenBank/DDBJ databases">
        <title>Reference genome sequencing for broad-spectrum identification of bacterial and archaeal isolates by mass spectrometry.</title>
        <authorList>
            <person name="Sekiguchi Y."/>
            <person name="Tourlousse D.M."/>
        </authorList>
    </citation>
    <scope>NUCLEOTIDE SEQUENCE</scope>
    <source>
        <strain evidence="3">301</strain>
    </source>
</reference>
<proteinExistence type="predicted"/>
<dbReference type="AlphaFoldDB" id="A0A9W6CU13"/>
<evidence type="ECO:0000256" key="2">
    <source>
        <dbReference type="SAM" id="Phobius"/>
    </source>
</evidence>